<evidence type="ECO:0000313" key="4">
    <source>
        <dbReference type="Proteomes" id="UP000249891"/>
    </source>
</evidence>
<dbReference type="AlphaFoldDB" id="A0A2X2RTT5"/>
<feature type="domain" description="Outer membrane protein beta-barrel" evidence="2">
    <location>
        <begin position="20"/>
        <end position="216"/>
    </location>
</feature>
<evidence type="ECO:0000259" key="2">
    <source>
        <dbReference type="Pfam" id="PF13568"/>
    </source>
</evidence>
<protein>
    <recommendedName>
        <fullName evidence="2">Outer membrane protein beta-barrel domain-containing protein</fullName>
    </recommendedName>
</protein>
<feature type="chain" id="PRO_5016110600" description="Outer membrane protein beta-barrel domain-containing protein" evidence="1">
    <location>
        <begin position="22"/>
        <end position="247"/>
    </location>
</feature>
<organism evidence="3 4">
    <name type="scientific">Capnocytophaga ochracea</name>
    <dbReference type="NCBI Taxonomy" id="1018"/>
    <lineage>
        <taxon>Bacteria</taxon>
        <taxon>Pseudomonadati</taxon>
        <taxon>Bacteroidota</taxon>
        <taxon>Flavobacteriia</taxon>
        <taxon>Flavobacteriales</taxon>
        <taxon>Flavobacteriaceae</taxon>
        <taxon>Capnocytophaga</taxon>
    </lineage>
</organism>
<dbReference type="Pfam" id="PF13568">
    <property type="entry name" value="OMP_b-brl_2"/>
    <property type="match status" value="1"/>
</dbReference>
<proteinExistence type="predicted"/>
<gene>
    <name evidence="3" type="ORF">NCTC11546_00909</name>
</gene>
<accession>A0A2X2RTT5</accession>
<dbReference type="EMBL" id="UARG01000017">
    <property type="protein sequence ID" value="SQA77695.1"/>
    <property type="molecule type" value="Genomic_DNA"/>
</dbReference>
<sequence length="247" mass="28093">MNKLNTILLLFALHFSLFTFAQENNDDGMISTPQTATATDTEADLHYLEDQFYFGLTYDYLAGKANSVVQHNLSRGIHVGFIRDLPMNKARNVGFGVGIGYAYDLVYNNMVANKTVSGVNYEIVERFSDRNITRNFFETHSVEIPVEFRFRTSTPYSHKFWRVYTGARFAYIFSGRSLYTADGVSIAFQNSDIAHTFQVKPFIAFGYNALNFYVQYNVTPLLKDAKTTDGTSLKSNVLQLGLLFYIL</sequence>
<evidence type="ECO:0000256" key="1">
    <source>
        <dbReference type="SAM" id="SignalP"/>
    </source>
</evidence>
<evidence type="ECO:0000313" key="3">
    <source>
        <dbReference type="EMBL" id="SQA77695.1"/>
    </source>
</evidence>
<reference evidence="3 4" key="1">
    <citation type="submission" date="2018-06" db="EMBL/GenBank/DDBJ databases">
        <authorList>
            <consortium name="Pathogen Informatics"/>
            <person name="Doyle S."/>
        </authorList>
    </citation>
    <scope>NUCLEOTIDE SEQUENCE [LARGE SCALE GENOMIC DNA]</scope>
    <source>
        <strain evidence="3 4">NCTC11546</strain>
    </source>
</reference>
<dbReference type="InterPro" id="IPR025665">
    <property type="entry name" value="Beta-barrel_OMP_2"/>
</dbReference>
<dbReference type="RefSeq" id="WP_128091098.1">
    <property type="nucleotide sequence ID" value="NZ_UARG01000017.1"/>
</dbReference>
<feature type="signal peptide" evidence="1">
    <location>
        <begin position="1"/>
        <end position="21"/>
    </location>
</feature>
<keyword evidence="1" id="KW-0732">Signal</keyword>
<dbReference type="Proteomes" id="UP000249891">
    <property type="component" value="Unassembled WGS sequence"/>
</dbReference>
<name>A0A2X2RTT5_CAPOC</name>